<protein>
    <recommendedName>
        <fullName evidence="4">Outer membrane protein beta-barrel domain-containing protein</fullName>
    </recommendedName>
</protein>
<sequence>MKSKKIMIILIASFSIQAQLLSQNNDDNRKFFIELTAAQSFLIPNTNLHRIDSNVMNKNNDFNNRHEVIGDTASLYGTQDQKFASFYTFQNSPKPQLKSQIYSFFGEYLFNPKFGLGISLNNANFQADNLSRTRFNNNLIYENEKRFFADSSSIRENAILREILIPYDTKSNSKFLQLVTIGIHFAYHFIKHPIFDPYIRIGFGYGRNIEDMAIIYQSTLTAGSRFFLSDNFYLLLETMATNYDAHKVPDSSLFESKSKSMAHIWSIQEYSAKFGLGVTF</sequence>
<keyword evidence="1" id="KW-0732">Signal</keyword>
<evidence type="ECO:0000256" key="1">
    <source>
        <dbReference type="SAM" id="SignalP"/>
    </source>
</evidence>
<comment type="caution">
    <text evidence="2">The sequence shown here is derived from an EMBL/GenBank/DDBJ whole genome shotgun (WGS) entry which is preliminary data.</text>
</comment>
<dbReference type="RefSeq" id="WP_135681218.1">
    <property type="nucleotide sequence ID" value="NZ_JAMQPQ010000003.1"/>
</dbReference>
<dbReference type="InterPro" id="IPR011250">
    <property type="entry name" value="OMP/PagP_B-barrel"/>
</dbReference>
<name>A0A6N4Q207_9LEPT</name>
<accession>A0A6N4Q207</accession>
<keyword evidence="3" id="KW-1185">Reference proteome</keyword>
<feature type="signal peptide" evidence="1">
    <location>
        <begin position="1"/>
        <end position="18"/>
    </location>
</feature>
<dbReference type="OrthoDB" id="343573at2"/>
<proteinExistence type="predicted"/>
<evidence type="ECO:0000313" key="2">
    <source>
        <dbReference type="EMBL" id="TGK65305.1"/>
    </source>
</evidence>
<dbReference type="EMBL" id="RQFF01000045">
    <property type="protein sequence ID" value="TGK65305.1"/>
    <property type="molecule type" value="Genomic_DNA"/>
</dbReference>
<reference evidence="2" key="1">
    <citation type="journal article" date="2019" name="PLoS Negl. Trop. Dis.">
        <title>Revisiting the worldwide diversity of Leptospira species in the environment.</title>
        <authorList>
            <person name="Vincent A.T."/>
            <person name="Schiettekatte O."/>
            <person name="Bourhy P."/>
            <person name="Veyrier F.J."/>
            <person name="Picardeau M."/>
        </authorList>
    </citation>
    <scope>NUCLEOTIDE SEQUENCE [LARGE SCALE GENOMIC DNA]</scope>
    <source>
        <strain evidence="2">201800293</strain>
    </source>
</reference>
<gene>
    <name evidence="2" type="ORF">EHQ18_19835</name>
</gene>
<organism evidence="2 3">
    <name type="scientific">Leptospira kanakyensis</name>
    <dbReference type="NCBI Taxonomy" id="2484968"/>
    <lineage>
        <taxon>Bacteria</taxon>
        <taxon>Pseudomonadati</taxon>
        <taxon>Spirochaetota</taxon>
        <taxon>Spirochaetia</taxon>
        <taxon>Leptospirales</taxon>
        <taxon>Leptospiraceae</taxon>
        <taxon>Leptospira</taxon>
    </lineage>
</organism>
<dbReference type="AlphaFoldDB" id="A0A6N4Q207"/>
<feature type="chain" id="PRO_5026697684" description="Outer membrane protein beta-barrel domain-containing protein" evidence="1">
    <location>
        <begin position="19"/>
        <end position="280"/>
    </location>
</feature>
<dbReference type="SUPFAM" id="SSF56925">
    <property type="entry name" value="OMPA-like"/>
    <property type="match status" value="1"/>
</dbReference>
<dbReference type="Proteomes" id="UP000297239">
    <property type="component" value="Unassembled WGS sequence"/>
</dbReference>
<evidence type="ECO:0008006" key="4">
    <source>
        <dbReference type="Google" id="ProtNLM"/>
    </source>
</evidence>
<evidence type="ECO:0000313" key="3">
    <source>
        <dbReference type="Proteomes" id="UP000297239"/>
    </source>
</evidence>